<feature type="region of interest" description="Disordered" evidence="1">
    <location>
        <begin position="26"/>
        <end position="59"/>
    </location>
</feature>
<evidence type="ECO:0000256" key="1">
    <source>
        <dbReference type="SAM" id="MobiDB-lite"/>
    </source>
</evidence>
<evidence type="ECO:0000313" key="2">
    <source>
        <dbReference type="EnsemblMetazoa" id="G13159.3:cds"/>
    </source>
</evidence>
<sequence>EALADMEDGFLSGYEDYRRTLGNTEASNYRRSRERVKRKAARCRARSMSPTRKVDPRVY</sequence>
<name>A0A8W8I944_MAGGI</name>
<dbReference type="AlphaFoldDB" id="A0A8W8I944"/>
<dbReference type="EnsemblMetazoa" id="G13159.3">
    <property type="protein sequence ID" value="G13159.3:cds"/>
    <property type="gene ID" value="G13159"/>
</dbReference>
<keyword evidence="3" id="KW-1185">Reference proteome</keyword>
<reference evidence="2" key="1">
    <citation type="submission" date="2022-08" db="UniProtKB">
        <authorList>
            <consortium name="EnsemblMetazoa"/>
        </authorList>
    </citation>
    <scope>IDENTIFICATION</scope>
    <source>
        <strain evidence="2">05x7-T-G4-1.051#20</strain>
    </source>
</reference>
<dbReference type="Proteomes" id="UP000005408">
    <property type="component" value="Unassembled WGS sequence"/>
</dbReference>
<organism evidence="2 3">
    <name type="scientific">Magallana gigas</name>
    <name type="common">Pacific oyster</name>
    <name type="synonym">Crassostrea gigas</name>
    <dbReference type="NCBI Taxonomy" id="29159"/>
    <lineage>
        <taxon>Eukaryota</taxon>
        <taxon>Metazoa</taxon>
        <taxon>Spiralia</taxon>
        <taxon>Lophotrochozoa</taxon>
        <taxon>Mollusca</taxon>
        <taxon>Bivalvia</taxon>
        <taxon>Autobranchia</taxon>
        <taxon>Pteriomorphia</taxon>
        <taxon>Ostreida</taxon>
        <taxon>Ostreoidea</taxon>
        <taxon>Ostreidae</taxon>
        <taxon>Magallana</taxon>
    </lineage>
</organism>
<feature type="compositionally biased region" description="Basic residues" evidence="1">
    <location>
        <begin position="30"/>
        <end position="45"/>
    </location>
</feature>
<evidence type="ECO:0000313" key="3">
    <source>
        <dbReference type="Proteomes" id="UP000005408"/>
    </source>
</evidence>
<accession>A0A8W8I944</accession>
<proteinExistence type="predicted"/>
<protein>
    <submittedName>
        <fullName evidence="2">Uncharacterized protein</fullName>
    </submittedName>
</protein>